<dbReference type="Pfam" id="PF05879">
    <property type="entry name" value="RHD3_GTPase"/>
    <property type="match status" value="1"/>
</dbReference>
<evidence type="ECO:0000256" key="3">
    <source>
        <dbReference type="ARBA" id="ARBA00022801"/>
    </source>
</evidence>
<evidence type="ECO:0000259" key="12">
    <source>
        <dbReference type="PROSITE" id="PS51715"/>
    </source>
</evidence>
<dbReference type="InterPro" id="IPR027417">
    <property type="entry name" value="P-loop_NTPase"/>
</dbReference>
<keyword evidence="14" id="KW-1185">Reference proteome</keyword>
<dbReference type="AlphaFoldDB" id="U6KR11"/>
<dbReference type="VEuPathDB" id="ToxoDB:ETH2_0643500"/>
<dbReference type="GO" id="GO:0016320">
    <property type="term" value="P:endoplasmic reticulum membrane fusion"/>
    <property type="evidence" value="ECO:0007669"/>
    <property type="project" value="TreeGrafter"/>
</dbReference>
<dbReference type="SUPFAM" id="SSF52540">
    <property type="entry name" value="P-loop containing nucleoside triphosphate hydrolases"/>
    <property type="match status" value="1"/>
</dbReference>
<keyword evidence="5 11" id="KW-1133">Transmembrane helix</keyword>
<proteinExistence type="inferred from homology"/>
<evidence type="ECO:0000256" key="7">
    <source>
        <dbReference type="ARBA" id="ARBA00023136"/>
    </source>
</evidence>
<dbReference type="GO" id="GO:0005783">
    <property type="term" value="C:endoplasmic reticulum"/>
    <property type="evidence" value="ECO:0007669"/>
    <property type="project" value="TreeGrafter"/>
</dbReference>
<dbReference type="InterPro" id="IPR008803">
    <property type="entry name" value="RHD3/Sey1"/>
</dbReference>
<evidence type="ECO:0000256" key="6">
    <source>
        <dbReference type="ARBA" id="ARBA00023134"/>
    </source>
</evidence>
<feature type="region of interest" description="Disordered" evidence="10">
    <location>
        <begin position="648"/>
        <end position="669"/>
    </location>
</feature>
<comment type="similarity">
    <text evidence="9">Belongs to the TRAFAC class dynamin-like GTPase superfamily. GB1/RHD3 GTPase family.</text>
</comment>
<feature type="region of interest" description="Disordered" evidence="10">
    <location>
        <begin position="808"/>
        <end position="846"/>
    </location>
</feature>
<dbReference type="InterPro" id="IPR030386">
    <property type="entry name" value="G_GB1_RHD3_dom"/>
</dbReference>
<evidence type="ECO:0000256" key="4">
    <source>
        <dbReference type="ARBA" id="ARBA00022824"/>
    </source>
</evidence>
<sequence length="846" mass="93215">MRDQGLADVGFSFNVITILGSQSSGKSTLMNSLFGCSFQVMDAQKGYSQTTKGLWVGRDNLHGTSSGNSTSNSDANSGGESKSSSSSTLQRPVLILDVEGLDSRERGDRRQTYENFFSLFALALADCLLVNISCSALGCHTGSGFGLLKTVMEANLELFMRQDDAPKTILLFAVRDWAPTIVPEDVMKERIVKDYVDKIWNEIEKPGSAADRSAQDFFTVEVVGLAHKLLAPEEFEKDVIRLRTRWANEFSPKSYTRNVPADGFGAYAKNIWETIKQQSHLDIPNQKEMLAIYRCQDLKQQALQMATSRAAALQQQYLKPTAADTAAIKKEITTIVHDALTQYLSQATRYQEKICTSVKTELIEALISTLKPIVDSQLSEARVRVARKYKDALREAYTRDPRNSAASAKGELMLEAWAAFRKRSAGAVAAATADFEAFSEECSIEVESGDRLQFPSSLIADSLRQEMQQEVQAIRENQQKFLNEAIAEKCADGFTGIDALLSSRDFSPPAFWEVCRGRAAANATVCAAHFGAAARGLDSDTDEADADAAGAAWVAEFAVRCRVVALWQLRTSLSKLAGTLHVYVTERFTMFFAFDEDDQPRRWEVLSAEKLQSLFLTAKSQALLLIPTLREMQLERLSLSSPTLEAAAGETETGKQMDSTAQAHATSEEQPMPAAFYRPLIDSISEQAIQRRAVASMQQQCREAQLLQQRCGSGASWRSVPLWGWLLLICLGWNEIGMVVSFATSNWLILPLLLLGLLLGVAVLVSGQMGIATHSAKHLTQLVRLLLQPFLYGLLKRATDLMDPSGLAGRGITVPPARESKSPCKPKERDEVAELKEKVAKHVQSK</sequence>
<dbReference type="OMA" id="PIIKMTE"/>
<dbReference type="Gene3D" id="3.40.50.300">
    <property type="entry name" value="P-loop containing nucleotide triphosphate hydrolases"/>
    <property type="match status" value="1"/>
</dbReference>
<comment type="function">
    <text evidence="8">Probable GTP-binding protein involved in generating and maintaining the structure of the tubular endoplasmic reticulum network.</text>
</comment>
<evidence type="ECO:0000256" key="8">
    <source>
        <dbReference type="ARBA" id="ARBA00029381"/>
    </source>
</evidence>
<dbReference type="PROSITE" id="PS51715">
    <property type="entry name" value="G_GB1_RHD3"/>
    <property type="match status" value="1"/>
</dbReference>
<reference evidence="13" key="1">
    <citation type="submission" date="2013-10" db="EMBL/GenBank/DDBJ databases">
        <title>Genomic analysis of the causative agents of coccidiosis in chickens.</title>
        <authorList>
            <person name="Reid A.J."/>
            <person name="Blake D."/>
            <person name="Billington K."/>
            <person name="Browne H."/>
            <person name="Dunn M."/>
            <person name="Hung S."/>
            <person name="Kawahara F."/>
            <person name="Miranda-Saavedra D."/>
            <person name="Mourier T."/>
            <person name="Nagra H."/>
            <person name="Otto T.D."/>
            <person name="Rawlings N."/>
            <person name="Sanchez A."/>
            <person name="Sanders M."/>
            <person name="Subramaniam C."/>
            <person name="Tay Y."/>
            <person name="Dear P."/>
            <person name="Doerig C."/>
            <person name="Gruber A."/>
            <person name="Parkinson J."/>
            <person name="Shirley M."/>
            <person name="Wan K.L."/>
            <person name="Berriman M."/>
            <person name="Tomley F."/>
            <person name="Pain A."/>
        </authorList>
    </citation>
    <scope>NUCLEOTIDE SEQUENCE [LARGE SCALE GENOMIC DNA]</scope>
    <source>
        <strain evidence="13">Houghton</strain>
    </source>
</reference>
<keyword evidence="3" id="KW-0378">Hydrolase</keyword>
<feature type="transmembrane region" description="Helical" evidence="11">
    <location>
        <begin position="722"/>
        <end position="740"/>
    </location>
</feature>
<reference evidence="13" key="2">
    <citation type="submission" date="2013-10" db="EMBL/GenBank/DDBJ databases">
        <authorList>
            <person name="Aslett M."/>
        </authorList>
    </citation>
    <scope>NUCLEOTIDE SEQUENCE [LARGE SCALE GENOMIC DNA]</scope>
    <source>
        <strain evidence="13">Houghton</strain>
    </source>
</reference>
<feature type="domain" description="GB1/RHD3-type G" evidence="12">
    <location>
        <begin position="10"/>
        <end position="268"/>
    </location>
</feature>
<dbReference type="Proteomes" id="UP000030747">
    <property type="component" value="Unassembled WGS sequence"/>
</dbReference>
<evidence type="ECO:0000256" key="9">
    <source>
        <dbReference type="PROSITE-ProRule" id="PRU01052"/>
    </source>
</evidence>
<evidence type="ECO:0000313" key="14">
    <source>
        <dbReference type="Proteomes" id="UP000030747"/>
    </source>
</evidence>
<feature type="region of interest" description="Disordered" evidence="10">
    <location>
        <begin position="62"/>
        <end position="89"/>
    </location>
</feature>
<keyword evidence="2" id="KW-0547">Nucleotide-binding</keyword>
<accession>U6KR11</accession>
<feature type="compositionally biased region" description="Low complexity" evidence="10">
    <location>
        <begin position="63"/>
        <end position="87"/>
    </location>
</feature>
<evidence type="ECO:0000256" key="10">
    <source>
        <dbReference type="SAM" id="MobiDB-lite"/>
    </source>
</evidence>
<dbReference type="CDD" id="cd01851">
    <property type="entry name" value="GBP"/>
    <property type="match status" value="1"/>
</dbReference>
<evidence type="ECO:0000256" key="5">
    <source>
        <dbReference type="ARBA" id="ARBA00022989"/>
    </source>
</evidence>
<dbReference type="RefSeq" id="XP_013230128.1">
    <property type="nucleotide sequence ID" value="XM_013374674.1"/>
</dbReference>
<evidence type="ECO:0000313" key="13">
    <source>
        <dbReference type="EMBL" id="CDJ39373.1"/>
    </source>
</evidence>
<feature type="compositionally biased region" description="Polar residues" evidence="10">
    <location>
        <begin position="654"/>
        <end position="669"/>
    </location>
</feature>
<protein>
    <recommendedName>
        <fullName evidence="12">GB1/RHD3-type G domain-containing protein</fullName>
    </recommendedName>
</protein>
<organism evidence="13 14">
    <name type="scientific">Eimeria tenella</name>
    <name type="common">Coccidian parasite</name>
    <dbReference type="NCBI Taxonomy" id="5802"/>
    <lineage>
        <taxon>Eukaryota</taxon>
        <taxon>Sar</taxon>
        <taxon>Alveolata</taxon>
        <taxon>Apicomplexa</taxon>
        <taxon>Conoidasida</taxon>
        <taxon>Coccidia</taxon>
        <taxon>Eucoccidiorida</taxon>
        <taxon>Eimeriorina</taxon>
        <taxon>Eimeriidae</taxon>
        <taxon>Eimeria</taxon>
    </lineage>
</organism>
<dbReference type="GeneID" id="25252340"/>
<evidence type="ECO:0000256" key="11">
    <source>
        <dbReference type="SAM" id="Phobius"/>
    </source>
</evidence>
<feature type="compositionally biased region" description="Basic and acidic residues" evidence="10">
    <location>
        <begin position="818"/>
        <end position="840"/>
    </location>
</feature>
<dbReference type="EMBL" id="HG674344">
    <property type="protein sequence ID" value="CDJ39373.1"/>
    <property type="molecule type" value="Genomic_DNA"/>
</dbReference>
<dbReference type="GO" id="GO:0003924">
    <property type="term" value="F:GTPase activity"/>
    <property type="evidence" value="ECO:0007669"/>
    <property type="project" value="TreeGrafter"/>
</dbReference>
<evidence type="ECO:0000256" key="2">
    <source>
        <dbReference type="ARBA" id="ARBA00022741"/>
    </source>
</evidence>
<keyword evidence="7 11" id="KW-0472">Membrane</keyword>
<dbReference type="InterPro" id="IPR046758">
    <property type="entry name" value="Sey1/RHD3-like_3HB"/>
</dbReference>
<dbReference type="OrthoDB" id="1597724at2759"/>
<gene>
    <name evidence="13" type="ORF">ETH_00015930</name>
</gene>
<dbReference type="PANTHER" id="PTHR45923:SF2">
    <property type="entry name" value="PROTEIN SEY1"/>
    <property type="match status" value="1"/>
</dbReference>
<feature type="transmembrane region" description="Helical" evidence="11">
    <location>
        <begin position="747"/>
        <end position="766"/>
    </location>
</feature>
<evidence type="ECO:0000256" key="1">
    <source>
        <dbReference type="ARBA" id="ARBA00022692"/>
    </source>
</evidence>
<dbReference type="VEuPathDB" id="ToxoDB:ETH_00015930"/>
<keyword evidence="4" id="KW-0256">Endoplasmic reticulum</keyword>
<keyword evidence="1 11" id="KW-0812">Transmembrane</keyword>
<dbReference type="PANTHER" id="PTHR45923">
    <property type="entry name" value="PROTEIN SEY1"/>
    <property type="match status" value="1"/>
</dbReference>
<dbReference type="GO" id="GO:0005525">
    <property type="term" value="F:GTP binding"/>
    <property type="evidence" value="ECO:0007669"/>
    <property type="project" value="UniProtKB-KW"/>
</dbReference>
<keyword evidence="6" id="KW-0342">GTP-binding</keyword>
<name>U6KR11_EIMTE</name>
<dbReference type="Pfam" id="PF20428">
    <property type="entry name" value="Sey1_3HB"/>
    <property type="match status" value="1"/>
</dbReference>